<evidence type="ECO:0000259" key="1">
    <source>
        <dbReference type="Pfam" id="PF08241"/>
    </source>
</evidence>
<dbReference type="InterPro" id="IPR029063">
    <property type="entry name" value="SAM-dependent_MTases_sf"/>
</dbReference>
<feature type="domain" description="Methyltransferase type 11" evidence="1">
    <location>
        <begin position="51"/>
        <end position="143"/>
    </location>
</feature>
<name>A0A2H0W0N0_9BACT</name>
<sequence>MSLNRKTKKSYNAYAEKWAEKMRSGQNIAHTYLEKPAMYDTLPNVRGKSVLCIGCGTGEECYYLKSQGAKYVIGIDISNKLIDVARQSYPGIEFEVMDMEKLVFPQKKFDVVYSSLALHYVKNWTRVLENIHRVLKVGGVFLFSTHHPAKWGAEIVRGKKKNTFMLGYEKSKDSDDCKIHGDYLTERKINDTWFDEFPVSYYHKPISTIVKSVLEAGFEILDFLEPKAVTGAKKVKNNFWHIHQKIPLFMILKLKRK</sequence>
<dbReference type="GO" id="GO:0008757">
    <property type="term" value="F:S-adenosylmethionine-dependent methyltransferase activity"/>
    <property type="evidence" value="ECO:0007669"/>
    <property type="project" value="InterPro"/>
</dbReference>
<dbReference type="AlphaFoldDB" id="A0A2H0W0N0"/>
<dbReference type="CDD" id="cd02440">
    <property type="entry name" value="AdoMet_MTases"/>
    <property type="match status" value="1"/>
</dbReference>
<dbReference type="Proteomes" id="UP000230935">
    <property type="component" value="Unassembled WGS sequence"/>
</dbReference>
<comment type="caution">
    <text evidence="2">The sequence shown here is derived from an EMBL/GenBank/DDBJ whole genome shotgun (WGS) entry which is preliminary data.</text>
</comment>
<dbReference type="InterPro" id="IPR013216">
    <property type="entry name" value="Methyltransf_11"/>
</dbReference>
<dbReference type="EMBL" id="PEZZ01000032">
    <property type="protein sequence ID" value="PIS04898.1"/>
    <property type="molecule type" value="Genomic_DNA"/>
</dbReference>
<dbReference type="Pfam" id="PF08241">
    <property type="entry name" value="Methyltransf_11"/>
    <property type="match status" value="1"/>
</dbReference>
<protein>
    <recommendedName>
        <fullName evidence="1">Methyltransferase type 11 domain-containing protein</fullName>
    </recommendedName>
</protein>
<gene>
    <name evidence="2" type="ORF">COT81_03960</name>
</gene>
<dbReference type="PANTHER" id="PTHR43861">
    <property type="entry name" value="TRANS-ACONITATE 2-METHYLTRANSFERASE-RELATED"/>
    <property type="match status" value="1"/>
</dbReference>
<dbReference type="Gene3D" id="3.40.50.150">
    <property type="entry name" value="Vaccinia Virus protein VP39"/>
    <property type="match status" value="1"/>
</dbReference>
<evidence type="ECO:0000313" key="2">
    <source>
        <dbReference type="EMBL" id="PIS04898.1"/>
    </source>
</evidence>
<evidence type="ECO:0000313" key="3">
    <source>
        <dbReference type="Proteomes" id="UP000230935"/>
    </source>
</evidence>
<proteinExistence type="predicted"/>
<organism evidence="2 3">
    <name type="scientific">Candidatus Buchananbacteria bacterium CG10_big_fil_rev_8_21_14_0_10_42_9</name>
    <dbReference type="NCBI Taxonomy" id="1974526"/>
    <lineage>
        <taxon>Bacteria</taxon>
        <taxon>Candidatus Buchananiibacteriota</taxon>
    </lineage>
</organism>
<dbReference type="PANTHER" id="PTHR43861:SF1">
    <property type="entry name" value="TRANS-ACONITATE 2-METHYLTRANSFERASE"/>
    <property type="match status" value="1"/>
</dbReference>
<accession>A0A2H0W0N0</accession>
<reference evidence="3" key="1">
    <citation type="submission" date="2017-09" db="EMBL/GenBank/DDBJ databases">
        <title>Depth-based differentiation of microbial function through sediment-hosted aquifers and enrichment of novel symbionts in the deep terrestrial subsurface.</title>
        <authorList>
            <person name="Probst A.J."/>
            <person name="Ladd B."/>
            <person name="Jarett J.K."/>
            <person name="Geller-Mcgrath D.E."/>
            <person name="Sieber C.M.K."/>
            <person name="Emerson J.B."/>
            <person name="Anantharaman K."/>
            <person name="Thomas B.C."/>
            <person name="Malmstrom R."/>
            <person name="Stieglmeier M."/>
            <person name="Klingl A."/>
            <person name="Woyke T."/>
            <person name="Ryan C.M."/>
            <person name="Banfield J.F."/>
        </authorList>
    </citation>
    <scope>NUCLEOTIDE SEQUENCE [LARGE SCALE GENOMIC DNA]</scope>
</reference>
<dbReference type="SUPFAM" id="SSF53335">
    <property type="entry name" value="S-adenosyl-L-methionine-dependent methyltransferases"/>
    <property type="match status" value="1"/>
</dbReference>